<dbReference type="InterPro" id="IPR058163">
    <property type="entry name" value="LysR-type_TF_proteobact-type"/>
</dbReference>
<dbReference type="PROSITE" id="PS50931">
    <property type="entry name" value="HTH_LYSR"/>
    <property type="match status" value="1"/>
</dbReference>
<dbReference type="CDD" id="cd08474">
    <property type="entry name" value="PBP2_CrgA_like_5"/>
    <property type="match status" value="1"/>
</dbReference>
<evidence type="ECO:0000313" key="7">
    <source>
        <dbReference type="Proteomes" id="UP000013526"/>
    </source>
</evidence>
<organism evidence="6 7">
    <name type="scientific">Aeromonas molluscorum 848</name>
    <dbReference type="NCBI Taxonomy" id="1268236"/>
    <lineage>
        <taxon>Bacteria</taxon>
        <taxon>Pseudomonadati</taxon>
        <taxon>Pseudomonadota</taxon>
        <taxon>Gammaproteobacteria</taxon>
        <taxon>Aeromonadales</taxon>
        <taxon>Aeromonadaceae</taxon>
        <taxon>Aeromonas</taxon>
    </lineage>
</organism>
<dbReference type="SUPFAM" id="SSF46785">
    <property type="entry name" value="Winged helix' DNA-binding domain"/>
    <property type="match status" value="1"/>
</dbReference>
<evidence type="ECO:0000313" key="6">
    <source>
        <dbReference type="EMBL" id="EOD54521.1"/>
    </source>
</evidence>
<dbReference type="GO" id="GO:0006351">
    <property type="term" value="P:DNA-templated transcription"/>
    <property type="evidence" value="ECO:0007669"/>
    <property type="project" value="TreeGrafter"/>
</dbReference>
<evidence type="ECO:0000256" key="1">
    <source>
        <dbReference type="ARBA" id="ARBA00009437"/>
    </source>
</evidence>
<dbReference type="InterPro" id="IPR036388">
    <property type="entry name" value="WH-like_DNA-bd_sf"/>
</dbReference>
<protein>
    <submittedName>
        <fullName evidence="6">LysR family transcriptional regulator</fullName>
    </submittedName>
</protein>
<accession>R1H1N3</accession>
<comment type="caution">
    <text evidence="6">The sequence shown here is derived from an EMBL/GenBank/DDBJ whole genome shotgun (WGS) entry which is preliminary data.</text>
</comment>
<dbReference type="PANTHER" id="PTHR30537">
    <property type="entry name" value="HTH-TYPE TRANSCRIPTIONAL REGULATOR"/>
    <property type="match status" value="1"/>
</dbReference>
<dbReference type="Proteomes" id="UP000013526">
    <property type="component" value="Unassembled WGS sequence"/>
</dbReference>
<evidence type="ECO:0000256" key="2">
    <source>
        <dbReference type="ARBA" id="ARBA00023015"/>
    </source>
</evidence>
<dbReference type="FunFam" id="1.10.10.10:FF:000001">
    <property type="entry name" value="LysR family transcriptional regulator"/>
    <property type="match status" value="1"/>
</dbReference>
<dbReference type="Pfam" id="PF03466">
    <property type="entry name" value="LysR_substrate"/>
    <property type="match status" value="1"/>
</dbReference>
<keyword evidence="7" id="KW-1185">Reference proteome</keyword>
<dbReference type="InterPro" id="IPR036390">
    <property type="entry name" value="WH_DNA-bd_sf"/>
</dbReference>
<evidence type="ECO:0000259" key="5">
    <source>
        <dbReference type="PROSITE" id="PS50931"/>
    </source>
</evidence>
<comment type="similarity">
    <text evidence="1">Belongs to the LysR transcriptional regulatory family.</text>
</comment>
<feature type="domain" description="HTH lysR-type" evidence="5">
    <location>
        <begin position="16"/>
        <end position="73"/>
    </location>
</feature>
<dbReference type="AlphaFoldDB" id="R1H1N3"/>
<keyword evidence="3" id="KW-0238">DNA-binding</keyword>
<dbReference type="PATRIC" id="fig|1268236.3.peg.2720"/>
<dbReference type="SUPFAM" id="SSF53850">
    <property type="entry name" value="Periplasmic binding protein-like II"/>
    <property type="match status" value="1"/>
</dbReference>
<keyword evidence="2" id="KW-0805">Transcription regulation</keyword>
<gene>
    <name evidence="6" type="ORF">G113_13848</name>
</gene>
<sequence>MIYWLIFINGGAMRTNEFGELTAFVAVAEEKSFRKAAARLNLTASTLSHALRALEDRLGVRLLNRTTRTVSPTQAGLALLAEIVPAFSTIANAVESVNAFRESPRGRVRINMPRIAADMVFLPQLPAFFGQYPDVQLELTTNDGFVDIIGEGFDAGVRIRDDIQQDMSAVRLTEDFHVAVYGSPGYFEQHAIPQTPADLPHHACIGLREISGGSLYRWEFEKDGRRLAVPVSGPLTVDNIGMMTRIAVDGIGLVYTAHSREHDELVANGRLIRVLADWSISYPGFFLYYPGHRQLPAALRAVIDVFRLPSKGTDTL</sequence>
<dbReference type="GO" id="GO:0043565">
    <property type="term" value="F:sequence-specific DNA binding"/>
    <property type="evidence" value="ECO:0007669"/>
    <property type="project" value="TreeGrafter"/>
</dbReference>
<dbReference type="GO" id="GO:0003700">
    <property type="term" value="F:DNA-binding transcription factor activity"/>
    <property type="evidence" value="ECO:0007669"/>
    <property type="project" value="InterPro"/>
</dbReference>
<dbReference type="InterPro" id="IPR000847">
    <property type="entry name" value="LysR_HTH_N"/>
</dbReference>
<dbReference type="PANTHER" id="PTHR30537:SF1">
    <property type="entry name" value="HTH-TYPE TRANSCRIPTIONAL REGULATOR PGRR"/>
    <property type="match status" value="1"/>
</dbReference>
<dbReference type="InterPro" id="IPR005119">
    <property type="entry name" value="LysR_subst-bd"/>
</dbReference>
<evidence type="ECO:0000256" key="4">
    <source>
        <dbReference type="ARBA" id="ARBA00023163"/>
    </source>
</evidence>
<dbReference type="Pfam" id="PF00126">
    <property type="entry name" value="HTH_1"/>
    <property type="match status" value="1"/>
</dbReference>
<dbReference type="Gene3D" id="1.10.10.10">
    <property type="entry name" value="Winged helix-like DNA-binding domain superfamily/Winged helix DNA-binding domain"/>
    <property type="match status" value="1"/>
</dbReference>
<dbReference type="RefSeq" id="WP_005904044.1">
    <property type="nucleotide sequence ID" value="NZ_AQGQ01000100.1"/>
</dbReference>
<dbReference type="EMBL" id="AQGQ01000100">
    <property type="protein sequence ID" value="EOD54521.1"/>
    <property type="molecule type" value="Genomic_DNA"/>
</dbReference>
<evidence type="ECO:0000256" key="3">
    <source>
        <dbReference type="ARBA" id="ARBA00023125"/>
    </source>
</evidence>
<proteinExistence type="inferred from homology"/>
<dbReference type="Gene3D" id="3.40.190.290">
    <property type="match status" value="1"/>
</dbReference>
<name>R1H1N3_9GAMM</name>
<reference evidence="6 7" key="1">
    <citation type="journal article" date="2013" name="Genome Announc.">
        <title>Draft Genome Sequence of Aeromonas molluscorum Strain 848TT, Isolated from Bivalve Molluscs.</title>
        <authorList>
            <person name="Spataro N."/>
            <person name="Farfan M."/>
            <person name="Albarral V."/>
            <person name="Sanglas A."/>
            <person name="Loren J.G."/>
            <person name="Fuste M.C."/>
            <person name="Bosch E."/>
        </authorList>
    </citation>
    <scope>NUCLEOTIDE SEQUENCE [LARGE SCALE GENOMIC DNA]</scope>
    <source>
        <strain evidence="6 7">848</strain>
    </source>
</reference>
<keyword evidence="4" id="KW-0804">Transcription</keyword>